<dbReference type="SUPFAM" id="SSF48403">
    <property type="entry name" value="Ankyrin repeat"/>
    <property type="match status" value="2"/>
</dbReference>
<reference evidence="1" key="1">
    <citation type="submission" date="2023-10" db="EMBL/GenBank/DDBJ databases">
        <title>Genome assembly of Pristionchus species.</title>
        <authorList>
            <person name="Yoshida K."/>
            <person name="Sommer R.J."/>
        </authorList>
    </citation>
    <scope>NUCLEOTIDE SEQUENCE</scope>
    <source>
        <strain evidence="1">RS0144</strain>
    </source>
</reference>
<keyword evidence="2" id="KW-1185">Reference proteome</keyword>
<dbReference type="AlphaFoldDB" id="A0AAV5TCF2"/>
<name>A0AAV5TCF2_9BILA</name>
<evidence type="ECO:0000313" key="2">
    <source>
        <dbReference type="Proteomes" id="UP001432027"/>
    </source>
</evidence>
<accession>A0AAV5TCF2</accession>
<evidence type="ECO:0000313" key="1">
    <source>
        <dbReference type="EMBL" id="GMS90399.1"/>
    </source>
</evidence>
<organism evidence="1 2">
    <name type="scientific">Pristionchus entomophagus</name>
    <dbReference type="NCBI Taxonomy" id="358040"/>
    <lineage>
        <taxon>Eukaryota</taxon>
        <taxon>Metazoa</taxon>
        <taxon>Ecdysozoa</taxon>
        <taxon>Nematoda</taxon>
        <taxon>Chromadorea</taxon>
        <taxon>Rhabditida</taxon>
        <taxon>Rhabditina</taxon>
        <taxon>Diplogasteromorpha</taxon>
        <taxon>Diplogasteroidea</taxon>
        <taxon>Neodiplogasteridae</taxon>
        <taxon>Pristionchus</taxon>
    </lineage>
</organism>
<feature type="non-terminal residue" evidence="1">
    <location>
        <position position="317"/>
    </location>
</feature>
<protein>
    <recommendedName>
        <fullName evidence="3">ANK_REP_REGION domain-containing protein</fullName>
    </recommendedName>
</protein>
<comment type="caution">
    <text evidence="1">The sequence shown here is derived from an EMBL/GenBank/DDBJ whole genome shotgun (WGS) entry which is preliminary data.</text>
</comment>
<gene>
    <name evidence="1" type="ORF">PENTCL1PPCAC_12574</name>
</gene>
<dbReference type="InterPro" id="IPR002110">
    <property type="entry name" value="Ankyrin_rpt"/>
</dbReference>
<dbReference type="PANTHER" id="PTHR24172">
    <property type="entry name" value="ANK_REP_REGION DOMAIN-CONTAINING PROTEIN"/>
    <property type="match status" value="1"/>
</dbReference>
<sequence length="317" mass="35907">HASHAAGAVSGAAFADEGQRLLEAIVKGETEKAQRLISVRTLHARHPRTWCNALHLAVIFNRREVFNYLIKQPSLDTSVKDRWGRCAMHYAAALCGGFVADNSIWYTMSGLSPGPLLNGEMENMAIDKQKQKRKEKKSNGVAHAAIFDDSILDNEWFTPDDVRKDPDLIKIREVRFANRYPVTMHTPLYKLEDLPTMEQKMLEGDENFIFFDDDDPSASEIKNILSALQTRVIAIWEALREGDSQTVKHLIDSKRMALCREPGTGMTPLHVAYLLDKKDIVKYILYICPDAAQTRDKENRLPEECAPSHDEKRAFLA</sequence>
<evidence type="ECO:0008006" key="3">
    <source>
        <dbReference type="Google" id="ProtNLM"/>
    </source>
</evidence>
<dbReference type="Proteomes" id="UP001432027">
    <property type="component" value="Unassembled WGS sequence"/>
</dbReference>
<dbReference type="Pfam" id="PF00023">
    <property type="entry name" value="Ank"/>
    <property type="match status" value="1"/>
</dbReference>
<feature type="non-terminal residue" evidence="1">
    <location>
        <position position="1"/>
    </location>
</feature>
<dbReference type="InterPro" id="IPR036770">
    <property type="entry name" value="Ankyrin_rpt-contain_sf"/>
</dbReference>
<proteinExistence type="predicted"/>
<dbReference type="SMART" id="SM00248">
    <property type="entry name" value="ANK"/>
    <property type="match status" value="3"/>
</dbReference>
<dbReference type="Gene3D" id="1.25.40.20">
    <property type="entry name" value="Ankyrin repeat-containing domain"/>
    <property type="match status" value="2"/>
</dbReference>
<dbReference type="PANTHER" id="PTHR24172:SF4">
    <property type="entry name" value="ANK_REP_REGION DOMAIN-CONTAINING PROTEIN"/>
    <property type="match status" value="1"/>
</dbReference>
<dbReference type="EMBL" id="BTSX01000003">
    <property type="protein sequence ID" value="GMS90399.1"/>
    <property type="molecule type" value="Genomic_DNA"/>
</dbReference>